<sequence length="303" mass="34609">MILFGWLLIFLLKTTTATVVYTSQNCNYTTFPKTGCEHEIGAECDAESNRCRCKMGREILYDNRFCFIKNCPFGQYYDEYQNVCVMQRRANPSVAESHCRYDFHCYGSHVRCKLYGWNRNCVCDPGFVYGYNGTCIPMHGIGGYCSTDTDCDDTGIRKMFCDMSSASDTTRNSGQCQCLSDHTYNYQVDGCESNERIAERKHNMRTLIILFVVLFIVFGLALTCNFGFLSTTTRQQQAILLKRLAEEKERQLRMELQRKQQSNTNVGDDDDGSAPPLEIISQENIVESENSSKSNDPKRLIAL</sequence>
<evidence type="ECO:0000313" key="5">
    <source>
        <dbReference type="Proteomes" id="UP001142055"/>
    </source>
</evidence>
<feature type="chain" id="PRO_5040131663" evidence="3">
    <location>
        <begin position="18"/>
        <end position="303"/>
    </location>
</feature>
<dbReference type="AlphaFoldDB" id="A0A9Q0LZH1"/>
<organism evidence="4 5">
    <name type="scientific">Blomia tropicalis</name>
    <name type="common">Mite</name>
    <dbReference type="NCBI Taxonomy" id="40697"/>
    <lineage>
        <taxon>Eukaryota</taxon>
        <taxon>Metazoa</taxon>
        <taxon>Ecdysozoa</taxon>
        <taxon>Arthropoda</taxon>
        <taxon>Chelicerata</taxon>
        <taxon>Arachnida</taxon>
        <taxon>Acari</taxon>
        <taxon>Acariformes</taxon>
        <taxon>Sarcoptiformes</taxon>
        <taxon>Astigmata</taxon>
        <taxon>Glycyphagoidea</taxon>
        <taxon>Echimyopodidae</taxon>
        <taxon>Blomia</taxon>
    </lineage>
</organism>
<comment type="caution">
    <text evidence="4">The sequence shown here is derived from an EMBL/GenBank/DDBJ whole genome shotgun (WGS) entry which is preliminary data.</text>
</comment>
<accession>A0A9Q0LZH1</accession>
<feature type="transmembrane region" description="Helical" evidence="2">
    <location>
        <begin position="207"/>
        <end position="229"/>
    </location>
</feature>
<gene>
    <name evidence="4" type="ORF">RDWZM_007296</name>
</gene>
<feature type="compositionally biased region" description="Polar residues" evidence="1">
    <location>
        <begin position="281"/>
        <end position="294"/>
    </location>
</feature>
<protein>
    <submittedName>
        <fullName evidence="4">Uncharacterized protein</fullName>
    </submittedName>
</protein>
<feature type="region of interest" description="Disordered" evidence="1">
    <location>
        <begin position="256"/>
        <end position="303"/>
    </location>
</feature>
<keyword evidence="3" id="KW-0732">Signal</keyword>
<keyword evidence="2" id="KW-1133">Transmembrane helix</keyword>
<keyword evidence="5" id="KW-1185">Reference proteome</keyword>
<keyword evidence="2" id="KW-0812">Transmembrane</keyword>
<evidence type="ECO:0000256" key="3">
    <source>
        <dbReference type="SAM" id="SignalP"/>
    </source>
</evidence>
<dbReference type="OMA" id="DINEREH"/>
<dbReference type="EMBL" id="JAPWDV010000003">
    <property type="protein sequence ID" value="KAJ6216139.1"/>
    <property type="molecule type" value="Genomic_DNA"/>
</dbReference>
<evidence type="ECO:0000313" key="4">
    <source>
        <dbReference type="EMBL" id="KAJ6216139.1"/>
    </source>
</evidence>
<dbReference type="Proteomes" id="UP001142055">
    <property type="component" value="Chromosome 3"/>
</dbReference>
<reference evidence="4" key="1">
    <citation type="submission" date="2022-12" db="EMBL/GenBank/DDBJ databases">
        <title>Genome assemblies of Blomia tropicalis.</title>
        <authorList>
            <person name="Cui Y."/>
        </authorList>
    </citation>
    <scope>NUCLEOTIDE SEQUENCE</scope>
    <source>
        <tissue evidence="4">Adult mites</tissue>
    </source>
</reference>
<evidence type="ECO:0000256" key="2">
    <source>
        <dbReference type="SAM" id="Phobius"/>
    </source>
</evidence>
<name>A0A9Q0LZH1_BLOTA</name>
<feature type="signal peptide" evidence="3">
    <location>
        <begin position="1"/>
        <end position="17"/>
    </location>
</feature>
<evidence type="ECO:0000256" key="1">
    <source>
        <dbReference type="SAM" id="MobiDB-lite"/>
    </source>
</evidence>
<proteinExistence type="predicted"/>
<keyword evidence="2" id="KW-0472">Membrane</keyword>